<dbReference type="GO" id="GO:0140664">
    <property type="term" value="F:ATP-dependent DNA damage sensor activity"/>
    <property type="evidence" value="ECO:0007669"/>
    <property type="project" value="InterPro"/>
</dbReference>
<evidence type="ECO:0000256" key="4">
    <source>
        <dbReference type="ARBA" id="ARBA00022763"/>
    </source>
</evidence>
<dbReference type="Gene3D" id="3.30.420.110">
    <property type="entry name" value="MutS, connector domain"/>
    <property type="match status" value="1"/>
</dbReference>
<dbReference type="PROSITE" id="PS00486">
    <property type="entry name" value="DNA_MISMATCH_REPAIR_2"/>
    <property type="match status" value="1"/>
</dbReference>
<dbReference type="FunFam" id="1.10.1420.10:FF:000001">
    <property type="entry name" value="DNA mismatch repair protein MutS"/>
    <property type="match status" value="1"/>
</dbReference>
<dbReference type="EMBL" id="DSIY01000233">
    <property type="protein sequence ID" value="HEG91741.1"/>
    <property type="molecule type" value="Genomic_DNA"/>
</dbReference>
<evidence type="ECO:0000256" key="6">
    <source>
        <dbReference type="ARBA" id="ARBA00023125"/>
    </source>
</evidence>
<evidence type="ECO:0000256" key="9">
    <source>
        <dbReference type="HAMAP-Rule" id="MF_00096"/>
    </source>
</evidence>
<evidence type="ECO:0000259" key="11">
    <source>
        <dbReference type="PROSITE" id="PS00486"/>
    </source>
</evidence>
<dbReference type="CDD" id="cd03284">
    <property type="entry name" value="ABC_MutS1"/>
    <property type="match status" value="1"/>
</dbReference>
<keyword evidence="5 9" id="KW-0067">ATP-binding</keyword>
<reference evidence="12" key="1">
    <citation type="journal article" date="2020" name="mSystems">
        <title>Genome- and Community-Level Interaction Insights into Carbon Utilization and Element Cycling Functions of Hydrothermarchaeota in Hydrothermal Sediment.</title>
        <authorList>
            <person name="Zhou Z."/>
            <person name="Liu Y."/>
            <person name="Xu W."/>
            <person name="Pan J."/>
            <person name="Luo Z.H."/>
            <person name="Li M."/>
        </authorList>
    </citation>
    <scope>NUCLEOTIDE SEQUENCE [LARGE SCALE GENOMIC DNA]</scope>
    <source>
        <strain evidence="12">SpSt-210</strain>
    </source>
</reference>
<dbReference type="SUPFAM" id="SSF52540">
    <property type="entry name" value="P-loop containing nucleoside triphosphate hydrolases"/>
    <property type="match status" value="1"/>
</dbReference>
<dbReference type="GO" id="GO:0003684">
    <property type="term" value="F:damaged DNA binding"/>
    <property type="evidence" value="ECO:0007669"/>
    <property type="project" value="UniProtKB-UniRule"/>
</dbReference>
<dbReference type="AlphaFoldDB" id="A0A831TG69"/>
<dbReference type="Gene3D" id="1.10.1420.10">
    <property type="match status" value="2"/>
</dbReference>
<dbReference type="InterPro" id="IPR007695">
    <property type="entry name" value="DNA_mismatch_repair_MutS-lik_N"/>
</dbReference>
<dbReference type="InterPro" id="IPR036187">
    <property type="entry name" value="DNA_mismatch_repair_MutS_sf"/>
</dbReference>
<evidence type="ECO:0000256" key="5">
    <source>
        <dbReference type="ARBA" id="ARBA00022840"/>
    </source>
</evidence>
<evidence type="ECO:0000256" key="10">
    <source>
        <dbReference type="RuleBase" id="RU003756"/>
    </source>
</evidence>
<evidence type="ECO:0000256" key="2">
    <source>
        <dbReference type="ARBA" id="ARBA00021982"/>
    </source>
</evidence>
<dbReference type="InterPro" id="IPR007860">
    <property type="entry name" value="DNA_mmatch_repair_MutS_con_dom"/>
</dbReference>
<name>A0A831TG69_9BACT</name>
<comment type="caution">
    <text evidence="12">The sequence shown here is derived from an EMBL/GenBank/DDBJ whole genome shotgun (WGS) entry which is preliminary data.</text>
</comment>
<evidence type="ECO:0000256" key="1">
    <source>
        <dbReference type="ARBA" id="ARBA00006271"/>
    </source>
</evidence>
<dbReference type="HAMAP" id="MF_00096">
    <property type="entry name" value="MutS"/>
    <property type="match status" value="1"/>
</dbReference>
<dbReference type="InterPro" id="IPR027417">
    <property type="entry name" value="P-loop_NTPase"/>
</dbReference>
<dbReference type="InterPro" id="IPR036678">
    <property type="entry name" value="MutS_con_dom_sf"/>
</dbReference>
<dbReference type="InterPro" id="IPR007861">
    <property type="entry name" value="DNA_mismatch_repair_MutS_clamp"/>
</dbReference>
<dbReference type="SUPFAM" id="SSF53150">
    <property type="entry name" value="DNA repair protein MutS, domain II"/>
    <property type="match status" value="1"/>
</dbReference>
<dbReference type="GO" id="GO:0006298">
    <property type="term" value="P:mismatch repair"/>
    <property type="evidence" value="ECO:0007669"/>
    <property type="project" value="UniProtKB-UniRule"/>
</dbReference>
<dbReference type="Pfam" id="PF05188">
    <property type="entry name" value="MutS_II"/>
    <property type="match status" value="1"/>
</dbReference>
<keyword evidence="4 9" id="KW-0227">DNA damage</keyword>
<feature type="binding site" evidence="9">
    <location>
        <begin position="618"/>
        <end position="625"/>
    </location>
    <ligand>
        <name>ATP</name>
        <dbReference type="ChEBI" id="CHEBI:30616"/>
    </ligand>
</feature>
<dbReference type="NCBIfam" id="NF003810">
    <property type="entry name" value="PRK05399.1"/>
    <property type="match status" value="1"/>
</dbReference>
<dbReference type="GO" id="GO:0005524">
    <property type="term" value="F:ATP binding"/>
    <property type="evidence" value="ECO:0007669"/>
    <property type="project" value="UniProtKB-UniRule"/>
</dbReference>
<dbReference type="SUPFAM" id="SSF55271">
    <property type="entry name" value="DNA repair protein MutS, domain I"/>
    <property type="match status" value="1"/>
</dbReference>
<proteinExistence type="inferred from homology"/>
<dbReference type="FunFam" id="3.40.50.300:FF:001579">
    <property type="entry name" value="DNA mismatch repair protein MutS"/>
    <property type="match status" value="1"/>
</dbReference>
<dbReference type="Gene3D" id="3.40.1170.10">
    <property type="entry name" value="DNA repair protein MutS, domain I"/>
    <property type="match status" value="1"/>
</dbReference>
<keyword evidence="3 9" id="KW-0547">Nucleotide-binding</keyword>
<dbReference type="InterPro" id="IPR045076">
    <property type="entry name" value="MutS"/>
</dbReference>
<evidence type="ECO:0000256" key="3">
    <source>
        <dbReference type="ARBA" id="ARBA00022741"/>
    </source>
</evidence>
<protein>
    <recommendedName>
        <fullName evidence="2 9">DNA mismatch repair protein MutS</fullName>
    </recommendedName>
</protein>
<dbReference type="Pfam" id="PF00488">
    <property type="entry name" value="MutS_V"/>
    <property type="match status" value="1"/>
</dbReference>
<dbReference type="Pfam" id="PF01624">
    <property type="entry name" value="MutS_I"/>
    <property type="match status" value="1"/>
</dbReference>
<gene>
    <name evidence="9 12" type="primary">mutS</name>
    <name evidence="12" type="ORF">ENP34_09940</name>
</gene>
<dbReference type="InterPro" id="IPR005748">
    <property type="entry name" value="DNA_mismatch_repair_MutS"/>
</dbReference>
<dbReference type="Gene3D" id="6.10.140.430">
    <property type="match status" value="1"/>
</dbReference>
<dbReference type="Pfam" id="PF05192">
    <property type="entry name" value="MutS_III"/>
    <property type="match status" value="1"/>
</dbReference>
<comment type="similarity">
    <text evidence="1 9 10">Belongs to the DNA mismatch repair MutS family.</text>
</comment>
<dbReference type="GO" id="GO:0030983">
    <property type="term" value="F:mismatched DNA binding"/>
    <property type="evidence" value="ECO:0007669"/>
    <property type="project" value="InterPro"/>
</dbReference>
<keyword evidence="6 9" id="KW-0238">DNA-binding</keyword>
<dbReference type="NCBIfam" id="TIGR01070">
    <property type="entry name" value="mutS1"/>
    <property type="match status" value="1"/>
</dbReference>
<dbReference type="PIRSF" id="PIRSF037677">
    <property type="entry name" value="DNA_mis_repair_Msh6"/>
    <property type="match status" value="1"/>
</dbReference>
<dbReference type="Pfam" id="PF05190">
    <property type="entry name" value="MutS_IV"/>
    <property type="match status" value="1"/>
</dbReference>
<sequence>MSTPIRRQYLAIKRQYPDIIVFFRLGDFYETFDDDARLAASVLDITLTSREMGRGQRVPMAGIPCHAAESYIARLVAAGYKVAVCDQIGEPNGRQLIERRVTRVVTPGTVTDPAMLEASRNTYIAAALLEGERAGLAVADLSTGEFATTEIVAERPEEAAAALQRELLRLAPAEVIRPAHSQEEPDRLGQALPEGAYVTPTDPASWRLHTAERALKEHFEVETLEAFGCAGKPLAVRAAGALLQYLTETQMGSLAQIVELSTYSLDRYMTLDAQTRRNLELTESSRGERRHSLIAVLDQTRTPMGARLLRRWVGQPLLDLEEIRERQRGVSALVRNALARARLRDLLGQVADLERLINRVVTGAAGPRELASLGRSLATLPSIRETLAPAPELAGLAALPECDDLVRLIDTALVDDPPAALGQAPAIRPGFSPELDGLRTASREAREWIAGLEQAERERTGIKSLKVGYNKVFGYYIEVSNANRALVPPHYQRKQTLVGAERYITPELKEYESRVLHAEERIAELEAEVYRRLLAEVAAAADRVRRIARQLAQLDTLASLAEVAVRRRYVCPEVDESTVISITGGRHPVVEAALDAGSFVPNDTLLDTEDQQIVILTGPNMAGKSTYLRQVALIVLLAQIGSFVPAERARIGLVDRIFTRIGAQDDIASGQSTFMVEMIETATILHHATRRSLVVLDEIGRGTSTYDGLAIARAVVEHLHNSSRLGCRTLFATHYHELTALERVLPRVRNYRVDVLEEGERVVFLHRVVPGGADKSYGIHVAQLAGLPRAVLRRAREILAELEAGNRSERRRRREVMEHDPAAALQLTLFAPPHPVLEELKQLDIEALSPIEALTTLYELQRRLREDGS</sequence>
<evidence type="ECO:0000313" key="12">
    <source>
        <dbReference type="EMBL" id="HEG91741.1"/>
    </source>
</evidence>
<dbReference type="SMART" id="SM00533">
    <property type="entry name" value="MUTSd"/>
    <property type="match status" value="1"/>
</dbReference>
<evidence type="ECO:0000256" key="7">
    <source>
        <dbReference type="ARBA" id="ARBA00023204"/>
    </source>
</evidence>
<dbReference type="PANTHER" id="PTHR11361">
    <property type="entry name" value="DNA MISMATCH REPAIR PROTEIN MUTS FAMILY MEMBER"/>
    <property type="match status" value="1"/>
</dbReference>
<dbReference type="InterPro" id="IPR007696">
    <property type="entry name" value="DNA_mismatch_repair_MutS_core"/>
</dbReference>
<dbReference type="InterPro" id="IPR016151">
    <property type="entry name" value="DNA_mismatch_repair_MutS_N"/>
</dbReference>
<feature type="domain" description="DNA mismatch repair proteins mutS family" evidence="11">
    <location>
        <begin position="692"/>
        <end position="708"/>
    </location>
</feature>
<organism evidence="12">
    <name type="scientific">Thermorudis peleae</name>
    <dbReference type="NCBI Taxonomy" id="1382356"/>
    <lineage>
        <taxon>Bacteria</taxon>
        <taxon>Pseudomonadati</taxon>
        <taxon>Thermomicrobiota</taxon>
        <taxon>Thermomicrobia</taxon>
        <taxon>Thermomicrobia incertae sedis</taxon>
        <taxon>Thermorudis</taxon>
    </lineage>
</organism>
<evidence type="ECO:0000256" key="8">
    <source>
        <dbReference type="ARBA" id="ARBA00024647"/>
    </source>
</evidence>
<dbReference type="SUPFAM" id="SSF48334">
    <property type="entry name" value="DNA repair protein MutS, domain III"/>
    <property type="match status" value="1"/>
</dbReference>
<dbReference type="GO" id="GO:0005829">
    <property type="term" value="C:cytosol"/>
    <property type="evidence" value="ECO:0007669"/>
    <property type="project" value="TreeGrafter"/>
</dbReference>
<comment type="function">
    <text evidence="8 9">This protein is involved in the repair of mismatches in DNA. It is possible that it carries out the mismatch recognition step. This protein has a weak ATPase activity.</text>
</comment>
<dbReference type="InterPro" id="IPR017261">
    <property type="entry name" value="DNA_mismatch_repair_MutS/MSH"/>
</dbReference>
<dbReference type="SMART" id="SM00534">
    <property type="entry name" value="MUTSac"/>
    <property type="match status" value="1"/>
</dbReference>
<dbReference type="Gene3D" id="3.40.50.300">
    <property type="entry name" value="P-loop containing nucleotide triphosphate hydrolases"/>
    <property type="match status" value="1"/>
</dbReference>
<dbReference type="FunFam" id="3.40.1170.10:FF:000001">
    <property type="entry name" value="DNA mismatch repair protein MutS"/>
    <property type="match status" value="1"/>
</dbReference>
<dbReference type="InterPro" id="IPR000432">
    <property type="entry name" value="DNA_mismatch_repair_MutS_C"/>
</dbReference>
<keyword evidence="7 9" id="KW-0234">DNA repair</keyword>
<dbReference type="PANTHER" id="PTHR11361:SF34">
    <property type="entry name" value="DNA MISMATCH REPAIR PROTEIN MSH1, MITOCHONDRIAL"/>
    <property type="match status" value="1"/>
</dbReference>
<accession>A0A831TG69</accession>